<keyword evidence="3" id="KW-0372">Hormone</keyword>
<reference evidence="11" key="1">
    <citation type="submission" date="2025-08" db="UniProtKB">
        <authorList>
            <consortium name="RefSeq"/>
        </authorList>
    </citation>
    <scope>IDENTIFICATION</scope>
</reference>
<evidence type="ECO:0000256" key="3">
    <source>
        <dbReference type="ARBA" id="ARBA00022702"/>
    </source>
</evidence>
<keyword evidence="4" id="KW-0732">Signal</keyword>
<dbReference type="GO" id="GO:0005179">
    <property type="term" value="F:hormone activity"/>
    <property type="evidence" value="ECO:0007669"/>
    <property type="project" value="UniProtKB-KW"/>
</dbReference>
<evidence type="ECO:0000256" key="8">
    <source>
        <dbReference type="SAM" id="MobiDB-lite"/>
    </source>
</evidence>
<evidence type="ECO:0000256" key="1">
    <source>
        <dbReference type="ARBA" id="ARBA00004613"/>
    </source>
</evidence>
<keyword evidence="2" id="KW-0964">Secreted</keyword>
<dbReference type="Proteomes" id="UP000694867">
    <property type="component" value="Unplaced"/>
</dbReference>
<keyword evidence="6" id="KW-0325">Glycoprotein</keyword>
<dbReference type="GO" id="GO:0005615">
    <property type="term" value="C:extracellular space"/>
    <property type="evidence" value="ECO:0007669"/>
    <property type="project" value="TreeGrafter"/>
</dbReference>
<feature type="compositionally biased region" description="Basic and acidic residues" evidence="8">
    <location>
        <begin position="143"/>
        <end position="155"/>
    </location>
</feature>
<evidence type="ECO:0000256" key="5">
    <source>
        <dbReference type="ARBA" id="ARBA00023157"/>
    </source>
</evidence>
<name>A0AAJ7L7E2_9ACAR</name>
<dbReference type="SUPFAM" id="SSF49842">
    <property type="entry name" value="TNF-like"/>
    <property type="match status" value="1"/>
</dbReference>
<proteinExistence type="inferred from homology"/>
<evidence type="ECO:0000256" key="7">
    <source>
        <dbReference type="ARBA" id="ARBA00038198"/>
    </source>
</evidence>
<accession>A0AAJ7L7E2</accession>
<dbReference type="RefSeq" id="XP_018497214.1">
    <property type="nucleotide sequence ID" value="XM_018641698.1"/>
</dbReference>
<dbReference type="Gene3D" id="2.60.120.40">
    <property type="match status" value="1"/>
</dbReference>
<dbReference type="KEGG" id="goe:108865056"/>
<evidence type="ECO:0000256" key="6">
    <source>
        <dbReference type="ARBA" id="ARBA00023180"/>
    </source>
</evidence>
<keyword evidence="5" id="KW-1015">Disulfide bond</keyword>
<dbReference type="AlphaFoldDB" id="A0AAJ7L7E2"/>
<dbReference type="GeneID" id="108865056"/>
<sequence>MALTSLMCSLTLFVMVILGIIFPNLVFGVSADENFRRVDPSMLRTTVGSSSPSQQAIVPIDPAVTSTAQTPVREAFVISQKTAPLTKDEEEKISQEKRELLEEERQWKEHKAAVAKRPRRTKHKRRPPTATLDPKKTWQAFLRHTELQAPNDKKKGQSPPKKVHPSILRTPFNSYREVDEIRVARVNENNSGANAGISRQEMIEHMRDLIRDATERGISRVDSKCTTNSTKPDCVEKRNPAGHPLLEIERAALIPETYSAFTWRLSHKVKVRKQREVELKPYYRPRLTGSIERGDGLHEDAGKFIAPINGLYVFNANVLFNVSLSPLQQQQQTSPSRNSSDGVVILKLCIDENCITSLSLQAMRAIVPNESVFTLNLSGPLRLLAGQSVSLYVTNKGKTSIVRVLEDSTFSGYLTSYF</sequence>
<dbReference type="PANTHER" id="PTHR24019:SF5">
    <property type="entry name" value="ADIPOLIN"/>
    <property type="match status" value="1"/>
</dbReference>
<dbReference type="PANTHER" id="PTHR24019">
    <property type="entry name" value="ADIPOLIN"/>
    <property type="match status" value="1"/>
</dbReference>
<keyword evidence="10" id="KW-1185">Reference proteome</keyword>
<dbReference type="PROSITE" id="PS50871">
    <property type="entry name" value="C1Q"/>
    <property type="match status" value="1"/>
</dbReference>
<evidence type="ECO:0000259" key="9">
    <source>
        <dbReference type="PROSITE" id="PS50871"/>
    </source>
</evidence>
<evidence type="ECO:0000313" key="11">
    <source>
        <dbReference type="RefSeq" id="XP_018497214.1"/>
    </source>
</evidence>
<feature type="domain" description="C1q" evidence="9">
    <location>
        <begin position="254"/>
        <end position="418"/>
    </location>
</feature>
<feature type="region of interest" description="Disordered" evidence="8">
    <location>
        <begin position="104"/>
        <end position="167"/>
    </location>
</feature>
<gene>
    <name evidence="11" type="primary">LOC108865056</name>
</gene>
<evidence type="ECO:0000256" key="4">
    <source>
        <dbReference type="ARBA" id="ARBA00022729"/>
    </source>
</evidence>
<evidence type="ECO:0000313" key="10">
    <source>
        <dbReference type="Proteomes" id="UP000694867"/>
    </source>
</evidence>
<protein>
    <submittedName>
        <fullName evidence="11">Erythroferrone-like</fullName>
    </submittedName>
</protein>
<dbReference type="InterPro" id="IPR001073">
    <property type="entry name" value="C1q_dom"/>
</dbReference>
<evidence type="ECO:0000256" key="2">
    <source>
        <dbReference type="ARBA" id="ARBA00022525"/>
    </source>
</evidence>
<comment type="similarity">
    <text evidence="7">Belongs to the adipolin/erythroferrone family.</text>
</comment>
<organism evidence="10 11">
    <name type="scientific">Galendromus occidentalis</name>
    <name type="common">western predatory mite</name>
    <dbReference type="NCBI Taxonomy" id="34638"/>
    <lineage>
        <taxon>Eukaryota</taxon>
        <taxon>Metazoa</taxon>
        <taxon>Ecdysozoa</taxon>
        <taxon>Arthropoda</taxon>
        <taxon>Chelicerata</taxon>
        <taxon>Arachnida</taxon>
        <taxon>Acari</taxon>
        <taxon>Parasitiformes</taxon>
        <taxon>Mesostigmata</taxon>
        <taxon>Gamasina</taxon>
        <taxon>Phytoseioidea</taxon>
        <taxon>Phytoseiidae</taxon>
        <taxon>Typhlodrominae</taxon>
        <taxon>Galendromus</taxon>
    </lineage>
</organism>
<comment type="subcellular location">
    <subcellularLocation>
        <location evidence="1">Secreted</location>
    </subcellularLocation>
</comment>
<dbReference type="InterPro" id="IPR052136">
    <property type="entry name" value="Adipolin/Erythroferrone-rel"/>
</dbReference>
<dbReference type="InterPro" id="IPR008983">
    <property type="entry name" value="Tumour_necrosis_fac-like_dom"/>
</dbReference>
<feature type="compositionally biased region" description="Basic residues" evidence="8">
    <location>
        <begin position="113"/>
        <end position="127"/>
    </location>
</feature>